<organism evidence="3 4">
    <name type="scientific">Corynebacterium felinum</name>
    <dbReference type="NCBI Taxonomy" id="131318"/>
    <lineage>
        <taxon>Bacteria</taxon>
        <taxon>Bacillati</taxon>
        <taxon>Actinomycetota</taxon>
        <taxon>Actinomycetes</taxon>
        <taxon>Mycobacteriales</taxon>
        <taxon>Corynebacteriaceae</taxon>
        <taxon>Corynebacterium</taxon>
    </lineage>
</organism>
<sequence length="221" mass="23508">MRLFSFPSVVRQPGIVRTYALRRLIAISFILLALALLLHDVHQPVNQVYVYRNSLEAGARITAADVELKTVPSDMVPDNSLRNSQEITGRIVAVARRPGVVATESDFVNIRLDGHSVAHTIKNSSGEQLNMIPITLADPALAAFIAPGDEVSVVSHDKNSLEPITIATGGRVVFAANSTHDIPILQPGSVLISLPESAAHAVAAAALHQPLTVVVTGARAQ</sequence>
<keyword evidence="4" id="KW-1185">Reference proteome</keyword>
<accession>A0ABU2B8Z4</accession>
<name>A0ABU2B8Z4_9CORY</name>
<dbReference type="Proteomes" id="UP001183619">
    <property type="component" value="Unassembled WGS sequence"/>
</dbReference>
<evidence type="ECO:0000256" key="1">
    <source>
        <dbReference type="SAM" id="Phobius"/>
    </source>
</evidence>
<comment type="caution">
    <text evidence="3">The sequence shown here is derived from an EMBL/GenBank/DDBJ whole genome shotgun (WGS) entry which is preliminary data.</text>
</comment>
<keyword evidence="1" id="KW-0812">Transmembrane</keyword>
<evidence type="ECO:0000313" key="4">
    <source>
        <dbReference type="Proteomes" id="UP001183619"/>
    </source>
</evidence>
<dbReference type="InterPro" id="IPR013974">
    <property type="entry name" value="SAF"/>
</dbReference>
<dbReference type="Pfam" id="PF08666">
    <property type="entry name" value="SAF"/>
    <property type="match status" value="1"/>
</dbReference>
<protein>
    <recommendedName>
        <fullName evidence="2">SAF domain-containing protein</fullName>
    </recommendedName>
</protein>
<feature type="domain" description="SAF" evidence="2">
    <location>
        <begin position="46"/>
        <end position="108"/>
    </location>
</feature>
<evidence type="ECO:0000313" key="3">
    <source>
        <dbReference type="EMBL" id="MDR7355075.1"/>
    </source>
</evidence>
<dbReference type="RefSeq" id="WP_277105229.1">
    <property type="nucleotide sequence ID" value="NZ_BAAAJS010000068.1"/>
</dbReference>
<feature type="transmembrane region" description="Helical" evidence="1">
    <location>
        <begin position="20"/>
        <end position="38"/>
    </location>
</feature>
<keyword evidence="1" id="KW-0472">Membrane</keyword>
<dbReference type="EMBL" id="JAVDYF010000001">
    <property type="protein sequence ID" value="MDR7355075.1"/>
    <property type="molecule type" value="Genomic_DNA"/>
</dbReference>
<proteinExistence type="predicted"/>
<dbReference type="CDD" id="cd11614">
    <property type="entry name" value="SAF_CpaB_FlgA_like"/>
    <property type="match status" value="1"/>
</dbReference>
<keyword evidence="1" id="KW-1133">Transmembrane helix</keyword>
<evidence type="ECO:0000259" key="2">
    <source>
        <dbReference type="SMART" id="SM00858"/>
    </source>
</evidence>
<gene>
    <name evidence="3" type="ORF">J2S37_001613</name>
</gene>
<reference evidence="3 4" key="1">
    <citation type="submission" date="2023-07" db="EMBL/GenBank/DDBJ databases">
        <title>Sequencing the genomes of 1000 actinobacteria strains.</title>
        <authorList>
            <person name="Klenk H.-P."/>
        </authorList>
    </citation>
    <scope>NUCLEOTIDE SEQUENCE [LARGE SCALE GENOMIC DNA]</scope>
    <source>
        <strain evidence="3 4">DSM 44508</strain>
    </source>
</reference>
<dbReference type="SMART" id="SM00858">
    <property type="entry name" value="SAF"/>
    <property type="match status" value="1"/>
</dbReference>